<evidence type="ECO:0000256" key="1">
    <source>
        <dbReference type="SAM" id="Coils"/>
    </source>
</evidence>
<dbReference type="KEGG" id="dbk:DGMP_23820"/>
<keyword evidence="4" id="KW-1185">Reference proteome</keyword>
<evidence type="ECO:0000313" key="4">
    <source>
        <dbReference type="Proteomes" id="UP000826725"/>
    </source>
</evidence>
<organism evidence="3 4">
    <name type="scientific">Desulfomarina profundi</name>
    <dbReference type="NCBI Taxonomy" id="2772557"/>
    <lineage>
        <taxon>Bacteria</taxon>
        <taxon>Pseudomonadati</taxon>
        <taxon>Thermodesulfobacteriota</taxon>
        <taxon>Desulfobulbia</taxon>
        <taxon>Desulfobulbales</taxon>
        <taxon>Desulfobulbaceae</taxon>
        <taxon>Desulfomarina</taxon>
    </lineage>
</organism>
<accession>A0A8D5FU17</accession>
<dbReference type="InterPro" id="IPR013655">
    <property type="entry name" value="PAS_fold_3"/>
</dbReference>
<sequence length="188" mass="22180">MIPQKNTFSEGDSRLSDGSLDNIDTVKRVTELEAENEKLRTKIKRFEKLLQGKDEQIHASEEFGRIVSQNMYTCEYWTTPAGELIFMSPSCERLTGYKPEYFYENERRLLTIIIEEDLVEVVKELRRALQDPRNIPSWEVFFRIRRKDGEIRKVRQINKKIYGFDDVYLGKWSSNIDLTGFSEETGCF</sequence>
<proteinExistence type="predicted"/>
<protein>
    <recommendedName>
        <fullName evidence="2">PAS domain-containing protein</fullName>
    </recommendedName>
</protein>
<gene>
    <name evidence="3" type="ORF">DGMP_23820</name>
</gene>
<feature type="coiled-coil region" evidence="1">
    <location>
        <begin position="22"/>
        <end position="56"/>
    </location>
</feature>
<evidence type="ECO:0000259" key="2">
    <source>
        <dbReference type="PROSITE" id="PS50112"/>
    </source>
</evidence>
<keyword evidence="1" id="KW-0175">Coiled coil</keyword>
<dbReference type="Pfam" id="PF08447">
    <property type="entry name" value="PAS_3"/>
    <property type="match status" value="1"/>
</dbReference>
<dbReference type="RefSeq" id="WP_228854113.1">
    <property type="nucleotide sequence ID" value="NZ_AP024086.1"/>
</dbReference>
<dbReference type="Proteomes" id="UP000826725">
    <property type="component" value="Chromosome"/>
</dbReference>
<dbReference type="NCBIfam" id="TIGR00229">
    <property type="entry name" value="sensory_box"/>
    <property type="match status" value="1"/>
</dbReference>
<dbReference type="AlphaFoldDB" id="A0A8D5FU17"/>
<dbReference type="InterPro" id="IPR000014">
    <property type="entry name" value="PAS"/>
</dbReference>
<dbReference type="EMBL" id="AP024086">
    <property type="protein sequence ID" value="BCL61689.1"/>
    <property type="molecule type" value="Genomic_DNA"/>
</dbReference>
<evidence type="ECO:0000313" key="3">
    <source>
        <dbReference type="EMBL" id="BCL61689.1"/>
    </source>
</evidence>
<dbReference type="PROSITE" id="PS50112">
    <property type="entry name" value="PAS"/>
    <property type="match status" value="1"/>
</dbReference>
<name>A0A8D5FU17_9BACT</name>
<feature type="domain" description="PAS" evidence="2">
    <location>
        <begin position="82"/>
        <end position="132"/>
    </location>
</feature>
<reference evidence="3" key="1">
    <citation type="submission" date="2020-09" db="EMBL/GenBank/DDBJ databases">
        <title>Desulfogranum mesoprofundum gen. nov., sp. nov., a novel mesophilic, sulfate-reducing chemolithoautotroph isolated from a deep-sea hydrothermal vent chimney in the Suiyo Seamount.</title>
        <authorList>
            <person name="Hashimoto Y."/>
            <person name="Nakagawa S."/>
        </authorList>
    </citation>
    <scope>NUCLEOTIDE SEQUENCE</scope>
    <source>
        <strain evidence="3">KT2</strain>
    </source>
</reference>